<keyword evidence="2" id="KW-0732">Signal</keyword>
<evidence type="ECO:0008006" key="5">
    <source>
        <dbReference type="Google" id="ProtNLM"/>
    </source>
</evidence>
<dbReference type="RefSeq" id="WP_097059400.1">
    <property type="nucleotide sequence ID" value="NZ_BMLC01000002.1"/>
</dbReference>
<sequence>MSRITTPISLLMAMALALSPLAVSAFGFAPAPTAAAVDGDITWSVEPAPTAEGGRRTFDYKTDPGTQINDTVLVTNQGTTAAEFLIYATDARNELETGAFGLLKREEEPIDAGAWITTDIDKITLQPGTEASIPFTVLVPSDATPGDHVGGIVASVLTTGDQDGAAVVLEQRVGARVYLTVSGIPDVGVETSGFLAGFTPELNPFAPGTMSVTYDVRNTGNVRMDVNQKLQITGPFSIPLGELTPEPISNILPRQTVRVTSQVPAIAALLMAWSTVTLVPGAIGTAGNAIGDSPTAGASSAPTSPAAADPAVAAPAAADPAAPVVETEEALEFLPVSSSAFSLAMSWTLLALIVVVILAIFLVHRYVTGMRDRLYDAIDEAAEAARIEALGGPGTTGVQAV</sequence>
<organism evidence="3 4">
    <name type="scientific">Salinibacterium xinjiangense</name>
    <dbReference type="NCBI Taxonomy" id="386302"/>
    <lineage>
        <taxon>Bacteria</taxon>
        <taxon>Bacillati</taxon>
        <taxon>Actinomycetota</taxon>
        <taxon>Actinomycetes</taxon>
        <taxon>Micrococcales</taxon>
        <taxon>Microbacteriaceae</taxon>
        <taxon>Salinibacterium</taxon>
    </lineage>
</organism>
<feature type="signal peptide" evidence="2">
    <location>
        <begin position="1"/>
        <end position="25"/>
    </location>
</feature>
<accession>A0A2C8YAW5</accession>
<protein>
    <recommendedName>
        <fullName evidence="5">DUF916 domain-containing protein</fullName>
    </recommendedName>
</protein>
<dbReference type="Proteomes" id="UP000219440">
    <property type="component" value="Unassembled WGS sequence"/>
</dbReference>
<evidence type="ECO:0000256" key="2">
    <source>
        <dbReference type="SAM" id="SignalP"/>
    </source>
</evidence>
<gene>
    <name evidence="3" type="ORF">SAMN06296378_0214</name>
</gene>
<dbReference type="OrthoDB" id="4336304at2"/>
<keyword evidence="4" id="KW-1185">Reference proteome</keyword>
<dbReference type="AlphaFoldDB" id="A0A2C8YAW5"/>
<name>A0A2C8YAW5_9MICO</name>
<evidence type="ECO:0000256" key="1">
    <source>
        <dbReference type="SAM" id="Phobius"/>
    </source>
</evidence>
<reference evidence="3 4" key="1">
    <citation type="submission" date="2017-09" db="EMBL/GenBank/DDBJ databases">
        <authorList>
            <person name="Ehlers B."/>
            <person name="Leendertz F.H."/>
        </authorList>
    </citation>
    <scope>NUCLEOTIDE SEQUENCE [LARGE SCALE GENOMIC DNA]</scope>
    <source>
        <strain evidence="3 4">CGMCC 1.05381</strain>
    </source>
</reference>
<keyword evidence="1" id="KW-0472">Membrane</keyword>
<evidence type="ECO:0000313" key="4">
    <source>
        <dbReference type="Proteomes" id="UP000219440"/>
    </source>
</evidence>
<keyword evidence="1" id="KW-1133">Transmembrane helix</keyword>
<dbReference type="EMBL" id="OCST01000001">
    <property type="protein sequence ID" value="SOE47386.1"/>
    <property type="molecule type" value="Genomic_DNA"/>
</dbReference>
<evidence type="ECO:0000313" key="3">
    <source>
        <dbReference type="EMBL" id="SOE47386.1"/>
    </source>
</evidence>
<keyword evidence="1" id="KW-0812">Transmembrane</keyword>
<feature type="chain" id="PRO_5038945713" description="DUF916 domain-containing protein" evidence="2">
    <location>
        <begin position="26"/>
        <end position="401"/>
    </location>
</feature>
<feature type="transmembrane region" description="Helical" evidence="1">
    <location>
        <begin position="340"/>
        <end position="363"/>
    </location>
</feature>
<proteinExistence type="predicted"/>